<feature type="domain" description="N-acetyltransferase" evidence="3">
    <location>
        <begin position="1"/>
        <end position="166"/>
    </location>
</feature>
<dbReference type="AlphaFoldDB" id="C7XU64"/>
<keyword evidence="1" id="KW-0808">Transferase</keyword>
<dbReference type="InterPro" id="IPR016181">
    <property type="entry name" value="Acyl_CoA_acyltransferase"/>
</dbReference>
<keyword evidence="4" id="KW-0378">Hydrolase</keyword>
<accession>C7XU64</accession>
<dbReference type="Gene3D" id="3.40.630.30">
    <property type="match status" value="1"/>
</dbReference>
<dbReference type="Proteomes" id="UP000003987">
    <property type="component" value="Unassembled WGS sequence"/>
</dbReference>
<dbReference type="eggNOG" id="COG0456">
    <property type="taxonomic scope" value="Bacteria"/>
</dbReference>
<evidence type="ECO:0000313" key="4">
    <source>
        <dbReference type="EMBL" id="EEU30825.1"/>
    </source>
</evidence>
<dbReference type="STRING" id="575594.HMPREF0501_00230"/>
<dbReference type="HOGENOM" id="CLU_013985_18_0_9"/>
<dbReference type="Pfam" id="PF00583">
    <property type="entry name" value="Acetyltransf_1"/>
    <property type="match status" value="1"/>
</dbReference>
<evidence type="ECO:0000256" key="2">
    <source>
        <dbReference type="ARBA" id="ARBA00023315"/>
    </source>
</evidence>
<dbReference type="PANTHER" id="PTHR42919:SF8">
    <property type="entry name" value="N-ALPHA-ACETYLTRANSFERASE 50"/>
    <property type="match status" value="1"/>
</dbReference>
<evidence type="ECO:0000256" key="1">
    <source>
        <dbReference type="ARBA" id="ARBA00022679"/>
    </source>
</evidence>
<keyword evidence="2" id="KW-0012">Acyltransferase</keyword>
<proteinExistence type="predicted"/>
<dbReference type="GO" id="GO:0016747">
    <property type="term" value="F:acyltransferase activity, transferring groups other than amino-acyl groups"/>
    <property type="evidence" value="ECO:0007669"/>
    <property type="project" value="InterPro"/>
</dbReference>
<organism evidence="4 5">
    <name type="scientific">Limosilactobacillus coleohominis 101-4-CHN</name>
    <dbReference type="NCBI Taxonomy" id="575594"/>
    <lineage>
        <taxon>Bacteria</taxon>
        <taxon>Bacillati</taxon>
        <taxon>Bacillota</taxon>
        <taxon>Bacilli</taxon>
        <taxon>Lactobacillales</taxon>
        <taxon>Lactobacillaceae</taxon>
        <taxon>Limosilactobacillus</taxon>
    </lineage>
</organism>
<evidence type="ECO:0000259" key="3">
    <source>
        <dbReference type="PROSITE" id="PS51186"/>
    </source>
</evidence>
<dbReference type="GO" id="GO:0006508">
    <property type="term" value="P:proteolysis"/>
    <property type="evidence" value="ECO:0007669"/>
    <property type="project" value="UniProtKB-KW"/>
</dbReference>
<dbReference type="PROSITE" id="PS51186">
    <property type="entry name" value="GNAT"/>
    <property type="match status" value="1"/>
</dbReference>
<dbReference type="PANTHER" id="PTHR42919">
    <property type="entry name" value="N-ALPHA-ACETYLTRANSFERASE"/>
    <property type="match status" value="1"/>
</dbReference>
<name>C7XU64_9LACO</name>
<evidence type="ECO:0000313" key="5">
    <source>
        <dbReference type="Proteomes" id="UP000003987"/>
    </source>
</evidence>
<keyword evidence="5" id="KW-1185">Reference proteome</keyword>
<dbReference type="SUPFAM" id="SSF55729">
    <property type="entry name" value="Acyl-CoA N-acyltransferases (Nat)"/>
    <property type="match status" value="1"/>
</dbReference>
<protein>
    <submittedName>
        <fullName evidence="4">Putative protease synthase and sporulation negative regulatory protein PAI 1</fullName>
    </submittedName>
</protein>
<keyword evidence="4" id="KW-0645">Protease</keyword>
<gene>
    <name evidence="4" type="ORF">HMPREF0501_00230</name>
</gene>
<dbReference type="InterPro" id="IPR051556">
    <property type="entry name" value="N-term/lysine_N-AcTrnsfr"/>
</dbReference>
<reference evidence="4 5" key="1">
    <citation type="submission" date="2009-06" db="EMBL/GenBank/DDBJ databases">
        <title>The Genome Sequence of Lactobacillus coleohominis strain 101-4-CHN.</title>
        <authorList>
            <consortium name="The Broad Institute Genome Sequencing Platform"/>
            <person name="Ward D."/>
            <person name="Young S.K."/>
            <person name="Zeng Q."/>
            <person name="Koehrsen M."/>
            <person name="Alvarado L."/>
            <person name="Berlin A."/>
            <person name="Borenstein D."/>
            <person name="Chen Z."/>
            <person name="Engels R."/>
            <person name="Freedman E."/>
            <person name="Gellesch M."/>
            <person name="Goldberg J."/>
            <person name="Griggs A."/>
            <person name="Gujja S."/>
            <person name="Heiman D."/>
            <person name="Hepburn T."/>
            <person name="Howarth C."/>
            <person name="Jen D."/>
            <person name="Larson L."/>
            <person name="Lewis B."/>
            <person name="Mehta T."/>
            <person name="Park D."/>
            <person name="Pearson M."/>
            <person name="Roberts A."/>
            <person name="Saif S."/>
            <person name="Shea T."/>
            <person name="Shenoy N."/>
            <person name="Sisk P."/>
            <person name="Stolte C."/>
            <person name="Sykes S."/>
            <person name="Walk T."/>
            <person name="White J."/>
            <person name="Yandava C."/>
            <person name="Liu Y."/>
            <person name="Xu Q."/>
            <person name="Lander E."/>
            <person name="Nusbaum C."/>
            <person name="Galagan J."/>
            <person name="Birren B."/>
        </authorList>
    </citation>
    <scope>NUCLEOTIDE SEQUENCE [LARGE SCALE GENOMIC DNA]</scope>
    <source>
        <strain evidence="4 5">101-4-CHN</strain>
    </source>
</reference>
<dbReference type="GO" id="GO:0008233">
    <property type="term" value="F:peptidase activity"/>
    <property type="evidence" value="ECO:0007669"/>
    <property type="project" value="UniProtKB-KW"/>
</dbReference>
<dbReference type="EMBL" id="GG698802">
    <property type="protein sequence ID" value="EEU30825.1"/>
    <property type="molecule type" value="Genomic_DNA"/>
</dbReference>
<dbReference type="CDD" id="cd04301">
    <property type="entry name" value="NAT_SF"/>
    <property type="match status" value="1"/>
</dbReference>
<sequence>MTTDPQDLDRLQAICRTTFTETFGDDNDPADLEQFLAEAYSIQQLTHELESATSQTYFYNVNGQTAGYLKVNWADAQTENNYPAAMEIQRIYVLKRFQKLHIGGRLMKKALSVAKDLGKDEVWLGVWEHNDNAQGFYHHYGFERVGQHTFTVGEDQQTDYLLLKKL</sequence>
<dbReference type="InterPro" id="IPR000182">
    <property type="entry name" value="GNAT_dom"/>
</dbReference>